<keyword evidence="2" id="KW-0732">Signal</keyword>
<dbReference type="EMBL" id="JAWJZF010000492">
    <property type="protein sequence ID" value="MDX2296535.1"/>
    <property type="molecule type" value="Genomic_DNA"/>
</dbReference>
<organism evidence="3 4">
    <name type="scientific">Streptomyces roseolus</name>
    <dbReference type="NCBI Taxonomy" id="67358"/>
    <lineage>
        <taxon>Bacteria</taxon>
        <taxon>Bacillati</taxon>
        <taxon>Actinomycetota</taxon>
        <taxon>Actinomycetes</taxon>
        <taxon>Kitasatosporales</taxon>
        <taxon>Streptomycetaceae</taxon>
        <taxon>Streptomyces</taxon>
    </lineage>
</organism>
<proteinExistence type="predicted"/>
<dbReference type="PROSITE" id="PS51257">
    <property type="entry name" value="PROKAR_LIPOPROTEIN"/>
    <property type="match status" value="1"/>
</dbReference>
<accession>A0ABU4KFG1</accession>
<reference evidence="3 4" key="1">
    <citation type="submission" date="2023-10" db="EMBL/GenBank/DDBJ databases">
        <authorList>
            <person name="Wang X.X."/>
        </authorList>
    </citation>
    <scope>NUCLEOTIDE SEQUENCE [LARGE SCALE GENOMIC DNA]</scope>
    <source>
        <strain evidence="3 4">NBRC 12816</strain>
    </source>
</reference>
<gene>
    <name evidence="3" type="ORF">R2363_30700</name>
</gene>
<feature type="compositionally biased region" description="Basic and acidic residues" evidence="1">
    <location>
        <begin position="55"/>
        <end position="77"/>
    </location>
</feature>
<feature type="region of interest" description="Disordered" evidence="1">
    <location>
        <begin position="21"/>
        <end position="163"/>
    </location>
</feature>
<feature type="compositionally biased region" description="Low complexity" evidence="1">
    <location>
        <begin position="98"/>
        <end position="118"/>
    </location>
</feature>
<comment type="caution">
    <text evidence="3">The sequence shown here is derived from an EMBL/GenBank/DDBJ whole genome shotgun (WGS) entry which is preliminary data.</text>
</comment>
<feature type="compositionally biased region" description="Low complexity" evidence="1">
    <location>
        <begin position="42"/>
        <end position="54"/>
    </location>
</feature>
<evidence type="ECO:0000313" key="3">
    <source>
        <dbReference type="EMBL" id="MDX2296535.1"/>
    </source>
</evidence>
<feature type="compositionally biased region" description="Pro residues" evidence="1">
    <location>
        <begin position="25"/>
        <end position="41"/>
    </location>
</feature>
<evidence type="ECO:0008006" key="5">
    <source>
        <dbReference type="Google" id="ProtNLM"/>
    </source>
</evidence>
<evidence type="ECO:0000256" key="1">
    <source>
        <dbReference type="SAM" id="MobiDB-lite"/>
    </source>
</evidence>
<dbReference type="RefSeq" id="WP_319012696.1">
    <property type="nucleotide sequence ID" value="NZ_JAWJZF010000492.1"/>
</dbReference>
<protein>
    <recommendedName>
        <fullName evidence="5">Lipoprotein</fullName>
    </recommendedName>
</protein>
<keyword evidence="4" id="KW-1185">Reference proteome</keyword>
<name>A0ABU4KFG1_9ACTN</name>
<sequence length="190" mass="19653">MNVRRTALPLLTALLVGGCVALPQPSAPPAPQPPRTDPPALAPAAQRPASALPARPERPVEPEPREELAEAEGDPREAASVPVRATGTVPARRPQRDGGASARYGRGSAAPPAAAPAPASLPESRTPPPRPAATKPRPPRTRTATPRGIPAPAPRPAGAQAPEMRNLCREAQRIDAPMGAAELCRGLYGR</sequence>
<evidence type="ECO:0000313" key="4">
    <source>
        <dbReference type="Proteomes" id="UP001278571"/>
    </source>
</evidence>
<feature type="chain" id="PRO_5046354241" description="Lipoprotein" evidence="2">
    <location>
        <begin position="22"/>
        <end position="190"/>
    </location>
</feature>
<feature type="signal peptide" evidence="2">
    <location>
        <begin position="1"/>
        <end position="21"/>
    </location>
</feature>
<dbReference type="Proteomes" id="UP001278571">
    <property type="component" value="Unassembled WGS sequence"/>
</dbReference>
<evidence type="ECO:0000256" key="2">
    <source>
        <dbReference type="SAM" id="SignalP"/>
    </source>
</evidence>